<organism evidence="1 2">
    <name type="scientific">Paragonimus skrjabini miyazakii</name>
    <dbReference type="NCBI Taxonomy" id="59628"/>
    <lineage>
        <taxon>Eukaryota</taxon>
        <taxon>Metazoa</taxon>
        <taxon>Spiralia</taxon>
        <taxon>Lophotrochozoa</taxon>
        <taxon>Platyhelminthes</taxon>
        <taxon>Trematoda</taxon>
        <taxon>Digenea</taxon>
        <taxon>Plagiorchiida</taxon>
        <taxon>Troglotremata</taxon>
        <taxon>Troglotrematidae</taxon>
        <taxon>Paragonimus</taxon>
    </lineage>
</organism>
<sequence>MGIQSNLLKFTGGYLSITIRIEEVGSIKLLHTGDHNIAGVSRMLKSAIDRTYPAAEFRLLLSTRRIILYCSDRSPSENSVSPVIYQFACSCGDLYIRRTDRNLQQRKMEHIPKWLVQTMTRHRSAYQYRNRNPASSIVIHLNVRSRSWFRHFLLRNRKSEILAFFEALLIQPFLGKRC</sequence>
<name>A0A8S9YS09_9TREM</name>
<comment type="caution">
    <text evidence="1">The sequence shown here is derived from an EMBL/GenBank/DDBJ whole genome shotgun (WGS) entry which is preliminary data.</text>
</comment>
<reference evidence="1" key="1">
    <citation type="submission" date="2019-07" db="EMBL/GenBank/DDBJ databases">
        <title>Annotation for the trematode Paragonimus miyazaki's.</title>
        <authorList>
            <person name="Choi Y.-J."/>
        </authorList>
    </citation>
    <scope>NUCLEOTIDE SEQUENCE</scope>
    <source>
        <strain evidence="1">Japan</strain>
    </source>
</reference>
<dbReference type="Proteomes" id="UP000822476">
    <property type="component" value="Unassembled WGS sequence"/>
</dbReference>
<dbReference type="OrthoDB" id="6248590at2759"/>
<proteinExistence type="predicted"/>
<accession>A0A8S9YS09</accession>
<evidence type="ECO:0000313" key="2">
    <source>
        <dbReference type="Proteomes" id="UP000822476"/>
    </source>
</evidence>
<evidence type="ECO:0000313" key="1">
    <source>
        <dbReference type="EMBL" id="KAF7257765.1"/>
    </source>
</evidence>
<dbReference type="EMBL" id="JTDE01002163">
    <property type="protein sequence ID" value="KAF7257765.1"/>
    <property type="molecule type" value="Genomic_DNA"/>
</dbReference>
<keyword evidence="2" id="KW-1185">Reference proteome</keyword>
<gene>
    <name evidence="1" type="ORF">EG68_04158</name>
</gene>
<protein>
    <submittedName>
        <fullName evidence="1">Uncharacterized protein</fullName>
    </submittedName>
</protein>
<dbReference type="AlphaFoldDB" id="A0A8S9YS09"/>